<sequence>MKIRSRFVTIIIDIIGFLPYFIFIYFLFYFIILLFDSNIIRFFDYVIICFFLLLSYLFEIILCGVIIMMYFK</sequence>
<evidence type="ECO:0000256" key="1">
    <source>
        <dbReference type="SAM" id="Phobius"/>
    </source>
</evidence>
<proteinExistence type="predicted"/>
<keyword evidence="3" id="KW-1185">Reference proteome</keyword>
<evidence type="ECO:0000313" key="3">
    <source>
        <dbReference type="Proteomes" id="UP000014500"/>
    </source>
</evidence>
<dbReference type="Proteomes" id="UP000014500">
    <property type="component" value="Unassembled WGS sequence"/>
</dbReference>
<dbReference type="EMBL" id="JH430816">
    <property type="status" value="NOT_ANNOTATED_CDS"/>
    <property type="molecule type" value="Genomic_DNA"/>
</dbReference>
<keyword evidence="1" id="KW-1133">Transmembrane helix</keyword>
<dbReference type="EnsemblMetazoa" id="SMAR001781-RA">
    <property type="protein sequence ID" value="SMAR001781-PA"/>
    <property type="gene ID" value="SMAR001781"/>
</dbReference>
<evidence type="ECO:0000313" key="2">
    <source>
        <dbReference type="EnsemblMetazoa" id="SMAR001781-PA"/>
    </source>
</evidence>
<reference evidence="3" key="1">
    <citation type="submission" date="2011-05" db="EMBL/GenBank/DDBJ databases">
        <authorList>
            <person name="Richards S.R."/>
            <person name="Qu J."/>
            <person name="Jiang H."/>
            <person name="Jhangiani S.N."/>
            <person name="Agravi P."/>
            <person name="Goodspeed R."/>
            <person name="Gross S."/>
            <person name="Mandapat C."/>
            <person name="Jackson L."/>
            <person name="Mathew T."/>
            <person name="Pu L."/>
            <person name="Thornton R."/>
            <person name="Saada N."/>
            <person name="Wilczek-Boney K.B."/>
            <person name="Lee S."/>
            <person name="Kovar C."/>
            <person name="Wu Y."/>
            <person name="Scherer S.E."/>
            <person name="Worley K.C."/>
            <person name="Muzny D.M."/>
            <person name="Gibbs R."/>
        </authorList>
    </citation>
    <scope>NUCLEOTIDE SEQUENCE</scope>
    <source>
        <strain evidence="3">Brora</strain>
    </source>
</reference>
<dbReference type="HOGENOM" id="CLU_2725402_0_0_1"/>
<feature type="transmembrane region" description="Helical" evidence="1">
    <location>
        <begin position="45"/>
        <end position="71"/>
    </location>
</feature>
<accession>T1ILF6</accession>
<feature type="transmembrane region" description="Helical" evidence="1">
    <location>
        <begin position="7"/>
        <end position="33"/>
    </location>
</feature>
<keyword evidence="1" id="KW-0472">Membrane</keyword>
<organism evidence="2 3">
    <name type="scientific">Strigamia maritima</name>
    <name type="common">European centipede</name>
    <name type="synonym">Geophilus maritimus</name>
    <dbReference type="NCBI Taxonomy" id="126957"/>
    <lineage>
        <taxon>Eukaryota</taxon>
        <taxon>Metazoa</taxon>
        <taxon>Ecdysozoa</taxon>
        <taxon>Arthropoda</taxon>
        <taxon>Myriapoda</taxon>
        <taxon>Chilopoda</taxon>
        <taxon>Pleurostigmophora</taxon>
        <taxon>Geophilomorpha</taxon>
        <taxon>Linotaeniidae</taxon>
        <taxon>Strigamia</taxon>
    </lineage>
</organism>
<protein>
    <submittedName>
        <fullName evidence="2">Uncharacterized protein</fullName>
    </submittedName>
</protein>
<dbReference type="AlphaFoldDB" id="T1ILF6"/>
<name>T1ILF6_STRMM</name>
<keyword evidence="1" id="KW-0812">Transmembrane</keyword>
<reference evidence="2" key="2">
    <citation type="submission" date="2015-02" db="UniProtKB">
        <authorList>
            <consortium name="EnsemblMetazoa"/>
        </authorList>
    </citation>
    <scope>IDENTIFICATION</scope>
</reference>